<dbReference type="SUPFAM" id="SSF54909">
    <property type="entry name" value="Dimeric alpha+beta barrel"/>
    <property type="match status" value="1"/>
</dbReference>
<dbReference type="RefSeq" id="WP_049747080.1">
    <property type="nucleotide sequence ID" value="NZ_CP012150.1"/>
</dbReference>
<dbReference type="PANTHER" id="PTHR40260:SF2">
    <property type="entry name" value="BLR8190 PROTEIN"/>
    <property type="match status" value="1"/>
</dbReference>
<dbReference type="GO" id="GO:0016491">
    <property type="term" value="F:oxidoreductase activity"/>
    <property type="evidence" value="ECO:0007669"/>
    <property type="project" value="InterPro"/>
</dbReference>
<organism evidence="1 2">
    <name type="scientific">Mycolicibacterium goodii</name>
    <name type="common">Mycobacterium goodii</name>
    <dbReference type="NCBI Taxonomy" id="134601"/>
    <lineage>
        <taxon>Bacteria</taxon>
        <taxon>Bacillati</taxon>
        <taxon>Actinomycetota</taxon>
        <taxon>Actinomycetes</taxon>
        <taxon>Mycobacteriales</taxon>
        <taxon>Mycobacteriaceae</taxon>
        <taxon>Mycolicibacterium</taxon>
    </lineage>
</organism>
<accession>A0A0K0XB67</accession>
<dbReference type="EMBL" id="CP012150">
    <property type="protein sequence ID" value="AKS34626.1"/>
    <property type="molecule type" value="Genomic_DNA"/>
</dbReference>
<evidence type="ECO:0000313" key="1">
    <source>
        <dbReference type="EMBL" id="AKS34626.1"/>
    </source>
</evidence>
<dbReference type="STRING" id="134601.AFA91_25090"/>
<dbReference type="InterPro" id="IPR009799">
    <property type="entry name" value="EthD_dom"/>
</dbReference>
<dbReference type="NCBIfam" id="TIGR02118">
    <property type="entry name" value="EthD family reductase"/>
    <property type="match status" value="1"/>
</dbReference>
<dbReference type="PANTHER" id="PTHR40260">
    <property type="entry name" value="BLR8190 PROTEIN"/>
    <property type="match status" value="1"/>
</dbReference>
<dbReference type="InterPro" id="IPR011008">
    <property type="entry name" value="Dimeric_a/b-barrel"/>
</dbReference>
<dbReference type="OrthoDB" id="5343971at2"/>
<reference evidence="1 2" key="1">
    <citation type="submission" date="2015-07" db="EMBL/GenBank/DDBJ databases">
        <title>Complete genome sequence of Mycobacterium goodii X7B, a facultative thermophilic biodesulfurizing bacterium.</title>
        <authorList>
            <person name="Yu B."/>
            <person name="Li F."/>
            <person name="Xu P."/>
        </authorList>
    </citation>
    <scope>NUCLEOTIDE SEQUENCE [LARGE SCALE GENOMIC DNA]</scope>
    <source>
        <strain evidence="1 2">X7B</strain>
    </source>
</reference>
<gene>
    <name evidence="1" type="ORF">AFA91_25090</name>
</gene>
<dbReference type="Proteomes" id="UP000062255">
    <property type="component" value="Chromosome"/>
</dbReference>
<protein>
    <submittedName>
        <fullName evidence="1">Ethyl tert-butyl ether degradation protein EthD</fullName>
    </submittedName>
</protein>
<evidence type="ECO:0000313" key="2">
    <source>
        <dbReference type="Proteomes" id="UP000062255"/>
    </source>
</evidence>
<dbReference type="Gene3D" id="3.30.70.100">
    <property type="match status" value="1"/>
</dbReference>
<dbReference type="PATRIC" id="fig|134601.6.peg.5186"/>
<dbReference type="KEGG" id="mgo:AFA91_25090"/>
<sequence length="108" mass="11998">MTMMLVHYVGTTDDRFDRGYYVTHHLPMVERAWRPHGLRSAQAYFATDSGEADGVIAICLCHFEDRDAMMRALSAPETSAVMDDVARFTGITPVRTVMARAGETPTAT</sequence>
<proteinExistence type="predicted"/>
<dbReference type="AlphaFoldDB" id="A0A0K0XB67"/>
<name>A0A0K0XB67_MYCGD</name>